<dbReference type="AlphaFoldDB" id="A0A2Z4UEZ4"/>
<dbReference type="InterPro" id="IPR004341">
    <property type="entry name" value="CAT_RNA-bd_dom"/>
</dbReference>
<organism evidence="3 4">
    <name type="scientific">Blautia argi</name>
    <dbReference type="NCBI Taxonomy" id="1912897"/>
    <lineage>
        <taxon>Bacteria</taxon>
        <taxon>Bacillati</taxon>
        <taxon>Bacillota</taxon>
        <taxon>Clostridia</taxon>
        <taxon>Lachnospirales</taxon>
        <taxon>Lachnospiraceae</taxon>
        <taxon>Blautia</taxon>
    </lineage>
</organism>
<dbReference type="SUPFAM" id="SSF50151">
    <property type="entry name" value="SacY-like RNA-binding domain"/>
    <property type="match status" value="1"/>
</dbReference>
<evidence type="ECO:0000256" key="1">
    <source>
        <dbReference type="ARBA" id="ARBA00022737"/>
    </source>
</evidence>
<dbReference type="SUPFAM" id="SSF63520">
    <property type="entry name" value="PTS-regulatory domain, PRD"/>
    <property type="match status" value="2"/>
</dbReference>
<dbReference type="Pfam" id="PF00874">
    <property type="entry name" value="PRD"/>
    <property type="match status" value="2"/>
</dbReference>
<proteinExistence type="predicted"/>
<dbReference type="EMBL" id="CP030280">
    <property type="protein sequence ID" value="AWY99394.1"/>
    <property type="molecule type" value="Genomic_DNA"/>
</dbReference>
<keyword evidence="4" id="KW-1185">Reference proteome</keyword>
<dbReference type="Proteomes" id="UP000250003">
    <property type="component" value="Chromosome"/>
</dbReference>
<dbReference type="InterPro" id="IPR050661">
    <property type="entry name" value="BglG_antiterminators"/>
</dbReference>
<dbReference type="InterPro" id="IPR036634">
    <property type="entry name" value="PRD_sf"/>
</dbReference>
<feature type="domain" description="PRD" evidence="2">
    <location>
        <begin position="171"/>
        <end position="272"/>
    </location>
</feature>
<dbReference type="InterPro" id="IPR036650">
    <property type="entry name" value="CAT_RNA-bd_dom_sf"/>
</dbReference>
<dbReference type="SMART" id="SM01061">
    <property type="entry name" value="CAT_RBD"/>
    <property type="match status" value="1"/>
</dbReference>
<keyword evidence="1" id="KW-0677">Repeat</keyword>
<dbReference type="GO" id="GO:0006355">
    <property type="term" value="P:regulation of DNA-templated transcription"/>
    <property type="evidence" value="ECO:0007669"/>
    <property type="project" value="InterPro"/>
</dbReference>
<evidence type="ECO:0000259" key="2">
    <source>
        <dbReference type="PROSITE" id="PS51372"/>
    </source>
</evidence>
<dbReference type="RefSeq" id="WP_111920833.1">
    <property type="nucleotide sequence ID" value="NZ_CAUWHR010000001.1"/>
</dbReference>
<gene>
    <name evidence="3" type="ORF">DQQ01_05200</name>
</gene>
<sequence>MYYLLKVLNNNALIARVREDGSERILLGKGIGFGRKTGEEFEEIEGASVYTPVVRETQSSAMSAVNAIDPVYLEAAGKIIQEAEQVFDTIRRDILLPLADHIAFAAKREKEKIFLANPFIPDIKILFGKEYAVALKSREIIEKMTGYRISDDEAGFIALHIHSGLSGEQVSDTLKTTQIIDDCITMLEEYLGDKIYKESLSYIRLMSHLYYMVIRARTGEAVNIELNEFVRKQYPKAGEISELICHYMEKRLEKRLDREEIGFLAIHIQRIL</sequence>
<name>A0A2Z4UEZ4_9FIRM</name>
<dbReference type="KEGG" id="blau:DQQ01_05200"/>
<accession>A0A2Z4UEZ4</accession>
<dbReference type="OrthoDB" id="9813552at2"/>
<evidence type="ECO:0000313" key="4">
    <source>
        <dbReference type="Proteomes" id="UP000250003"/>
    </source>
</evidence>
<dbReference type="Gene3D" id="2.30.24.10">
    <property type="entry name" value="CAT RNA-binding domain"/>
    <property type="match status" value="1"/>
</dbReference>
<feature type="domain" description="PRD" evidence="2">
    <location>
        <begin position="67"/>
        <end position="170"/>
    </location>
</feature>
<dbReference type="GO" id="GO:0003723">
    <property type="term" value="F:RNA binding"/>
    <property type="evidence" value="ECO:0007669"/>
    <property type="project" value="InterPro"/>
</dbReference>
<evidence type="ECO:0000313" key="3">
    <source>
        <dbReference type="EMBL" id="AWY99394.1"/>
    </source>
</evidence>
<reference evidence="4" key="1">
    <citation type="submission" date="2018-06" db="EMBL/GenBank/DDBJ databases">
        <title>Description of Blautia argi sp. nov., a new anaerobic isolated from dog feces.</title>
        <authorList>
            <person name="Chang Y.-H."/>
            <person name="Paek J."/>
            <person name="Shin Y."/>
        </authorList>
    </citation>
    <scope>NUCLEOTIDE SEQUENCE [LARGE SCALE GENOMIC DNA]</scope>
    <source>
        <strain evidence="4">KCTC 15426</strain>
    </source>
</reference>
<protein>
    <submittedName>
        <fullName evidence="3">Transcription antiterminator BglG</fullName>
    </submittedName>
</protein>
<dbReference type="PANTHER" id="PTHR30185:SF15">
    <property type="entry name" value="CRYPTIC BETA-GLUCOSIDE BGL OPERON ANTITERMINATOR"/>
    <property type="match status" value="1"/>
</dbReference>
<dbReference type="PROSITE" id="PS51372">
    <property type="entry name" value="PRD_2"/>
    <property type="match status" value="2"/>
</dbReference>
<dbReference type="PANTHER" id="PTHR30185">
    <property type="entry name" value="CRYPTIC BETA-GLUCOSIDE BGL OPERON ANTITERMINATOR"/>
    <property type="match status" value="1"/>
</dbReference>
<dbReference type="InterPro" id="IPR011608">
    <property type="entry name" value="PRD"/>
</dbReference>
<dbReference type="Pfam" id="PF03123">
    <property type="entry name" value="CAT_RBD"/>
    <property type="match status" value="1"/>
</dbReference>
<dbReference type="Gene3D" id="1.10.1790.10">
    <property type="entry name" value="PRD domain"/>
    <property type="match status" value="2"/>
</dbReference>